<dbReference type="InterPro" id="IPR005829">
    <property type="entry name" value="Sugar_transporter_CS"/>
</dbReference>
<reference evidence="7" key="1">
    <citation type="journal article" date="2020" name="Stud. Mycol.">
        <title>101 Dothideomycetes genomes: a test case for predicting lifestyles and emergence of pathogens.</title>
        <authorList>
            <person name="Haridas S."/>
            <person name="Albert R."/>
            <person name="Binder M."/>
            <person name="Bloem J."/>
            <person name="Labutti K."/>
            <person name="Salamov A."/>
            <person name="Andreopoulos B."/>
            <person name="Baker S."/>
            <person name="Barry K."/>
            <person name="Bills G."/>
            <person name="Bluhm B."/>
            <person name="Cannon C."/>
            <person name="Castanera R."/>
            <person name="Culley D."/>
            <person name="Daum C."/>
            <person name="Ezra D."/>
            <person name="Gonzalez J."/>
            <person name="Henrissat B."/>
            <person name="Kuo A."/>
            <person name="Liang C."/>
            <person name="Lipzen A."/>
            <person name="Lutzoni F."/>
            <person name="Magnuson J."/>
            <person name="Mondo S."/>
            <person name="Nolan M."/>
            <person name="Ohm R."/>
            <person name="Pangilinan J."/>
            <person name="Park H.-J."/>
            <person name="Ramirez L."/>
            <person name="Alfaro M."/>
            <person name="Sun H."/>
            <person name="Tritt A."/>
            <person name="Yoshinaga Y."/>
            <person name="Zwiers L.-H."/>
            <person name="Turgeon B."/>
            <person name="Goodwin S."/>
            <person name="Spatafora J."/>
            <person name="Crous P."/>
            <person name="Grigoriev I."/>
        </authorList>
    </citation>
    <scope>NUCLEOTIDE SEQUENCE</scope>
    <source>
        <strain evidence="7">CBS 207.26</strain>
    </source>
</reference>
<keyword evidence="2 5" id="KW-0812">Transmembrane</keyword>
<dbReference type="OrthoDB" id="440553at2759"/>
<feature type="transmembrane region" description="Helical" evidence="5">
    <location>
        <begin position="240"/>
        <end position="259"/>
    </location>
</feature>
<dbReference type="PROSITE" id="PS50850">
    <property type="entry name" value="MFS"/>
    <property type="match status" value="1"/>
</dbReference>
<keyword evidence="8" id="KW-1185">Reference proteome</keyword>
<evidence type="ECO:0000313" key="8">
    <source>
        <dbReference type="Proteomes" id="UP000800200"/>
    </source>
</evidence>
<evidence type="ECO:0000259" key="6">
    <source>
        <dbReference type="PROSITE" id="PS50850"/>
    </source>
</evidence>
<evidence type="ECO:0000256" key="5">
    <source>
        <dbReference type="SAM" id="Phobius"/>
    </source>
</evidence>
<gene>
    <name evidence="7" type="ORF">K469DRAFT_710440</name>
</gene>
<feature type="transmembrane region" description="Helical" evidence="5">
    <location>
        <begin position="169"/>
        <end position="191"/>
    </location>
</feature>
<dbReference type="PANTHER" id="PTHR23501">
    <property type="entry name" value="MAJOR FACILITATOR SUPERFAMILY"/>
    <property type="match status" value="1"/>
</dbReference>
<dbReference type="PANTHER" id="PTHR23501:SF43">
    <property type="entry name" value="MULTIDRUG TRANSPORTER, PUTATIVE (AFU_ORTHOLOGUE AFUA_6G03040)-RELATED"/>
    <property type="match status" value="1"/>
</dbReference>
<feature type="transmembrane region" description="Helical" evidence="5">
    <location>
        <begin position="519"/>
        <end position="537"/>
    </location>
</feature>
<evidence type="ECO:0000256" key="1">
    <source>
        <dbReference type="ARBA" id="ARBA00004141"/>
    </source>
</evidence>
<feature type="domain" description="Major facilitator superfamily (MFS) profile" evidence="6">
    <location>
        <begin position="46"/>
        <end position="541"/>
    </location>
</feature>
<dbReference type="Proteomes" id="UP000800200">
    <property type="component" value="Unassembled WGS sequence"/>
</dbReference>
<feature type="transmembrane region" description="Helical" evidence="5">
    <location>
        <begin position="271"/>
        <end position="295"/>
    </location>
</feature>
<dbReference type="InterPro" id="IPR011701">
    <property type="entry name" value="MFS"/>
</dbReference>
<evidence type="ECO:0000256" key="4">
    <source>
        <dbReference type="ARBA" id="ARBA00023136"/>
    </source>
</evidence>
<evidence type="ECO:0000313" key="7">
    <source>
        <dbReference type="EMBL" id="KAF2183643.1"/>
    </source>
</evidence>
<dbReference type="GO" id="GO:0005886">
    <property type="term" value="C:plasma membrane"/>
    <property type="evidence" value="ECO:0007669"/>
    <property type="project" value="TreeGrafter"/>
</dbReference>
<keyword evidence="3 5" id="KW-1133">Transmembrane helix</keyword>
<dbReference type="PROSITE" id="PS00216">
    <property type="entry name" value="SUGAR_TRANSPORT_1"/>
    <property type="match status" value="1"/>
</dbReference>
<feature type="transmembrane region" description="Helical" evidence="5">
    <location>
        <begin position="83"/>
        <end position="103"/>
    </location>
</feature>
<feature type="transmembrane region" description="Helical" evidence="5">
    <location>
        <begin position="413"/>
        <end position="438"/>
    </location>
</feature>
<feature type="transmembrane region" description="Helical" evidence="5">
    <location>
        <begin position="381"/>
        <end position="401"/>
    </location>
</feature>
<feature type="transmembrane region" description="Helical" evidence="5">
    <location>
        <begin position="110"/>
        <end position="130"/>
    </location>
</feature>
<comment type="subcellular location">
    <subcellularLocation>
        <location evidence="1">Membrane</location>
        <topology evidence="1">Multi-pass membrane protein</topology>
    </subcellularLocation>
</comment>
<sequence length="546" mass="58580">MTSSQSIEMAKAPLAEDTVEATKESDVEELGNFQSYYLSGWKLYVFSFGMCLAFFLATLESTIVSTSLLPITNSLHSFQKSSWIVTAYLLTFSGFLLVIAKLSDIFGRKVMITFSIIDFIIFSIACGVSKTVVQLAVFRAFQGIGGGGIFTLTFIVLPEIVAPAQYATLASLVSAVLAISSLLGPILGGAISDHGDWKWIFLINAPAGAVALALILITLPGKSADQSDAKLTLAQKLGKIDYVGTFLVLATCVLFVAALEQGGTGYSWKSSVVLSMLIISLFCAIGALIWSWHLAPRHKTREPILAWNLLTNRFSLGLFLSAFFAGSAFISAIVILPQQFQVVFHDSPARSGYRLLCLTFVAPFFSAVSGVLNQKKRIPPLYILLVGQSLIIIGCGLASSISETDRTFPKAQYGYQVIMGAGFGLTLTTVVVAAPLAFTKKDVAVGIGTTNQFRNLGGSIGISICANILNNSLSGKVKGLLTPEQFGALKGSAEAIKLISPSVQEQVREAFAKSFTRQMYAVTSLAAAGLLFTLIMVERRPRFQQA</sequence>
<accession>A0A6A6DXA2</accession>
<keyword evidence="4 5" id="KW-0472">Membrane</keyword>
<dbReference type="EMBL" id="ML994641">
    <property type="protein sequence ID" value="KAF2183643.1"/>
    <property type="molecule type" value="Genomic_DNA"/>
</dbReference>
<dbReference type="Gene3D" id="1.20.1250.20">
    <property type="entry name" value="MFS general substrate transporter like domains"/>
    <property type="match status" value="1"/>
</dbReference>
<feature type="transmembrane region" description="Helical" evidence="5">
    <location>
        <begin position="352"/>
        <end position="372"/>
    </location>
</feature>
<name>A0A6A6DXA2_9PEZI</name>
<dbReference type="AlphaFoldDB" id="A0A6A6DXA2"/>
<dbReference type="GO" id="GO:0022857">
    <property type="term" value="F:transmembrane transporter activity"/>
    <property type="evidence" value="ECO:0007669"/>
    <property type="project" value="InterPro"/>
</dbReference>
<dbReference type="PRINTS" id="PR01036">
    <property type="entry name" value="TCRTETB"/>
</dbReference>
<feature type="transmembrane region" description="Helical" evidence="5">
    <location>
        <begin position="316"/>
        <end position="340"/>
    </location>
</feature>
<dbReference type="InterPro" id="IPR036259">
    <property type="entry name" value="MFS_trans_sf"/>
</dbReference>
<evidence type="ECO:0000256" key="3">
    <source>
        <dbReference type="ARBA" id="ARBA00022989"/>
    </source>
</evidence>
<dbReference type="InterPro" id="IPR020846">
    <property type="entry name" value="MFS_dom"/>
</dbReference>
<proteinExistence type="predicted"/>
<organism evidence="7 8">
    <name type="scientific">Zopfia rhizophila CBS 207.26</name>
    <dbReference type="NCBI Taxonomy" id="1314779"/>
    <lineage>
        <taxon>Eukaryota</taxon>
        <taxon>Fungi</taxon>
        <taxon>Dikarya</taxon>
        <taxon>Ascomycota</taxon>
        <taxon>Pezizomycotina</taxon>
        <taxon>Dothideomycetes</taxon>
        <taxon>Dothideomycetes incertae sedis</taxon>
        <taxon>Zopfiaceae</taxon>
        <taxon>Zopfia</taxon>
    </lineage>
</organism>
<protein>
    <submittedName>
        <fullName evidence="7">Drug resistance transporter EmrB/QacA subfamily</fullName>
    </submittedName>
</protein>
<feature type="transmembrane region" description="Helical" evidence="5">
    <location>
        <begin position="197"/>
        <end position="219"/>
    </location>
</feature>
<evidence type="ECO:0000256" key="2">
    <source>
        <dbReference type="ARBA" id="ARBA00022692"/>
    </source>
</evidence>
<dbReference type="Pfam" id="PF07690">
    <property type="entry name" value="MFS_1"/>
    <property type="match status" value="1"/>
</dbReference>
<dbReference type="SUPFAM" id="SSF103473">
    <property type="entry name" value="MFS general substrate transporter"/>
    <property type="match status" value="1"/>
</dbReference>
<feature type="transmembrane region" description="Helical" evidence="5">
    <location>
        <begin position="136"/>
        <end position="157"/>
    </location>
</feature>
<dbReference type="Gene3D" id="1.20.1720.10">
    <property type="entry name" value="Multidrug resistance protein D"/>
    <property type="match status" value="1"/>
</dbReference>
<feature type="transmembrane region" description="Helical" evidence="5">
    <location>
        <begin position="43"/>
        <end position="63"/>
    </location>
</feature>